<proteinExistence type="predicted"/>
<dbReference type="OrthoDB" id="4436770at2759"/>
<dbReference type="InterPro" id="IPR016181">
    <property type="entry name" value="Acyl_CoA_acyltransferase"/>
</dbReference>
<evidence type="ECO:0000313" key="1">
    <source>
        <dbReference type="EMBL" id="TGZ80570.1"/>
    </source>
</evidence>
<protein>
    <submittedName>
        <fullName evidence="1">Uncharacterized protein</fullName>
    </submittedName>
</protein>
<accession>A0A4S2MVG0</accession>
<evidence type="ECO:0000313" key="2">
    <source>
        <dbReference type="Proteomes" id="UP000298138"/>
    </source>
</evidence>
<reference evidence="1 2" key="1">
    <citation type="submission" date="2019-04" db="EMBL/GenBank/DDBJ databases">
        <title>Comparative genomics and transcriptomics to analyze fruiting body development in filamentous ascomycetes.</title>
        <authorList>
            <consortium name="DOE Joint Genome Institute"/>
            <person name="Lutkenhaus R."/>
            <person name="Traeger S."/>
            <person name="Breuer J."/>
            <person name="Kuo A."/>
            <person name="Lipzen A."/>
            <person name="Pangilinan J."/>
            <person name="Dilworth D."/>
            <person name="Sandor L."/>
            <person name="Poggeler S."/>
            <person name="Barry K."/>
            <person name="Grigoriev I.V."/>
            <person name="Nowrousian M."/>
        </authorList>
    </citation>
    <scope>NUCLEOTIDE SEQUENCE [LARGE SCALE GENOMIC DNA]</scope>
    <source>
        <strain evidence="1 2">CBS 389.68</strain>
    </source>
</reference>
<dbReference type="Proteomes" id="UP000298138">
    <property type="component" value="Unassembled WGS sequence"/>
</dbReference>
<dbReference type="EMBL" id="ML220124">
    <property type="protein sequence ID" value="TGZ80570.1"/>
    <property type="molecule type" value="Genomic_DNA"/>
</dbReference>
<dbReference type="InParanoid" id="A0A4S2MVG0"/>
<sequence length="294" mass="32026">MPPTLHTLLLTPSHTVPTPSHLPLLTSLQTLLNTAYTAHYCTHPDLFGREHIRLADPAQLADIIGEGGGTVVIVRVDDDDDDNAETGARVVVVEVVATGSVKDFGEGAVEEYAQWSRNRSGSEWKAGASGAGKPPTCVEDGERERKVVRKYEVTAFAVSPEYQAKGLGTMVLREIEGIVGCGWLRKAVDEPGGVPLVEGLEIRIPGGSGECVSVEAVDLDKLKEDVGKREILKGYGERDGESENPKLVLMVIREMGQEAYYQKRGFKSAWSGTVPVGMWDVRKECTMVYMEKDI</sequence>
<keyword evidence="2" id="KW-1185">Reference proteome</keyword>
<dbReference type="STRING" id="341454.A0A4S2MVG0"/>
<dbReference type="SUPFAM" id="SSF55729">
    <property type="entry name" value="Acyl-CoA N-acyltransferases (Nat)"/>
    <property type="match status" value="1"/>
</dbReference>
<dbReference type="CDD" id="cd04301">
    <property type="entry name" value="NAT_SF"/>
    <property type="match status" value="1"/>
</dbReference>
<organism evidence="1 2">
    <name type="scientific">Ascodesmis nigricans</name>
    <dbReference type="NCBI Taxonomy" id="341454"/>
    <lineage>
        <taxon>Eukaryota</taxon>
        <taxon>Fungi</taxon>
        <taxon>Dikarya</taxon>
        <taxon>Ascomycota</taxon>
        <taxon>Pezizomycotina</taxon>
        <taxon>Pezizomycetes</taxon>
        <taxon>Pezizales</taxon>
        <taxon>Ascodesmidaceae</taxon>
        <taxon>Ascodesmis</taxon>
    </lineage>
</organism>
<gene>
    <name evidence="1" type="ORF">EX30DRAFT_341496</name>
</gene>
<name>A0A4S2MVG0_9PEZI</name>
<dbReference type="AlphaFoldDB" id="A0A4S2MVG0"/>